<dbReference type="KEGG" id="sals:SLNWT_1831"/>
<dbReference type="InterPro" id="IPR001570">
    <property type="entry name" value="Peptidase_M4_C_domain"/>
</dbReference>
<keyword evidence="3" id="KW-0479">Metal-binding</keyword>
<dbReference type="PANTHER" id="PTHR33794">
    <property type="entry name" value="BACILLOLYSIN"/>
    <property type="match status" value="1"/>
</dbReference>
<feature type="domain" description="Peptidase M4" evidence="10">
    <location>
        <begin position="207"/>
        <end position="353"/>
    </location>
</feature>
<dbReference type="MEROPS" id="M04.017"/>
<evidence type="ECO:0000256" key="2">
    <source>
        <dbReference type="ARBA" id="ARBA00022670"/>
    </source>
</evidence>
<keyword evidence="2 9" id="KW-0645">Protease</keyword>
<dbReference type="AlphaFoldDB" id="A0A0B5EVP6"/>
<reference evidence="13 14" key="1">
    <citation type="submission" date="2015-01" db="EMBL/GenBank/DDBJ databases">
        <title>Enhanced salinomycin production by adjusting the supply of polyketide extender units in Streptomyce albus DSM 41398.</title>
        <authorList>
            <person name="Lu C."/>
        </authorList>
    </citation>
    <scope>NUCLEOTIDE SEQUENCE [LARGE SCALE GENOMIC DNA]</scope>
    <source>
        <strain evidence="14">ATCC 21838 / DSM 41398 / FERM P-419 / JCM 4703 / NBRC 107858</strain>
    </source>
</reference>
<evidence type="ECO:0000259" key="12">
    <source>
        <dbReference type="Pfam" id="PF07504"/>
    </source>
</evidence>
<evidence type="ECO:0000256" key="1">
    <source>
        <dbReference type="ARBA" id="ARBA00009388"/>
    </source>
</evidence>
<evidence type="ECO:0000256" key="8">
    <source>
        <dbReference type="PIRSR" id="PIRSR623612-1"/>
    </source>
</evidence>
<feature type="domain" description="FTP" evidence="12">
    <location>
        <begin position="88"/>
        <end position="130"/>
    </location>
</feature>
<evidence type="ECO:0000259" key="10">
    <source>
        <dbReference type="Pfam" id="PF01447"/>
    </source>
</evidence>
<evidence type="ECO:0000256" key="9">
    <source>
        <dbReference type="RuleBase" id="RU366073"/>
    </source>
</evidence>
<feature type="active site" description="Proton donor" evidence="8">
    <location>
        <position position="433"/>
    </location>
</feature>
<dbReference type="Gene3D" id="1.10.390.10">
    <property type="entry name" value="Neutral Protease Domain 2"/>
    <property type="match status" value="1"/>
</dbReference>
<evidence type="ECO:0000256" key="5">
    <source>
        <dbReference type="ARBA" id="ARBA00022801"/>
    </source>
</evidence>
<dbReference type="Pfam" id="PF02868">
    <property type="entry name" value="Peptidase_M4_C"/>
    <property type="match status" value="1"/>
</dbReference>
<dbReference type="SUPFAM" id="SSF55486">
    <property type="entry name" value="Metalloproteases ('zincins'), catalytic domain"/>
    <property type="match status" value="1"/>
</dbReference>
<keyword evidence="9" id="KW-0964">Secreted</keyword>
<dbReference type="InterPro" id="IPR013856">
    <property type="entry name" value="Peptidase_M4_domain"/>
</dbReference>
<keyword evidence="5 9" id="KW-0378">Hydrolase</keyword>
<keyword evidence="7 9" id="KW-0482">Metalloprotease</keyword>
<keyword evidence="6 9" id="KW-0862">Zinc</keyword>
<sequence length="532" mass="55619">MTPHMSQSKGYIATHKRSTLAIATALAAGSALLATGLAGGATAAPAPAKSEKGASVSAAQAARVSMIKAAEKKTAAVAEELKLGSQEKLVVKDVIKDNKGTVHTRYERTFAGMPVLGGDLIVHKTEAGKTETTKATEKKIAVSTKALSAAKAPKDARKVVWAATGTPTLAFETVKTGKAKDGTPTKLHIVTAAESGKKLAQWDDIHTGTGETTYSGSVEIGSKEGSGGFELTDDSRGGHSTFTLDNGEGEGVLATDDDDKWGDGTPADKNTAAADAAYGAQVTWDYYKSVHGREGIKGDGQGATSRVHYGDNYVNAFWDDSCFCMTYGDGEGNEHPLTSIDVAAHEMSHGVTSATANLNYMGESGGLNEATSDIFGTAVEFSAENAEDKGDYLIGEEIDINGDGSPLRYMDEPSKDGSSLDYWSADAGNVDVHYSSGIANHFFYILSEGSGEKEIDGVTYNSPTKDGSKVEGIGRDKAEKIWFKALTEYMTSTTDYAGAREATVKAATDLYGADGAEVKGVEAAWTGVDVKG</sequence>
<dbReference type="Proteomes" id="UP000031523">
    <property type="component" value="Chromosome"/>
</dbReference>
<comment type="function">
    <text evidence="9">Extracellular zinc metalloprotease.</text>
</comment>
<evidence type="ECO:0000256" key="4">
    <source>
        <dbReference type="ARBA" id="ARBA00022729"/>
    </source>
</evidence>
<accession>A0A0B5EVP6</accession>
<dbReference type="InterPro" id="IPR011096">
    <property type="entry name" value="FTP_domain"/>
</dbReference>
<feature type="active site" evidence="8">
    <location>
        <position position="346"/>
    </location>
</feature>
<dbReference type="Pfam" id="PF01447">
    <property type="entry name" value="Peptidase_M4"/>
    <property type="match status" value="1"/>
</dbReference>
<dbReference type="PRINTS" id="PR00730">
    <property type="entry name" value="THERMOLYSIN"/>
</dbReference>
<dbReference type="GO" id="GO:0046872">
    <property type="term" value="F:metal ion binding"/>
    <property type="evidence" value="ECO:0007669"/>
    <property type="project" value="UniProtKB-UniRule"/>
</dbReference>
<comment type="cofactor">
    <cofactor evidence="9">
        <name>Zn(2+)</name>
        <dbReference type="ChEBI" id="CHEBI:29105"/>
    </cofactor>
</comment>
<dbReference type="GO" id="GO:0004222">
    <property type="term" value="F:metalloendopeptidase activity"/>
    <property type="evidence" value="ECO:0007669"/>
    <property type="project" value="UniProtKB-UniRule"/>
</dbReference>
<dbReference type="GO" id="GO:0005576">
    <property type="term" value="C:extracellular region"/>
    <property type="evidence" value="ECO:0007669"/>
    <property type="project" value="UniProtKB-SubCell"/>
</dbReference>
<comment type="subcellular location">
    <subcellularLocation>
        <location evidence="9">Secreted</location>
    </subcellularLocation>
</comment>
<organism evidence="13 14">
    <name type="scientific">Streptomyces albus (strain ATCC 21838 / DSM 41398 / FERM P-419 / JCM 4703 / NBRC 107858)</name>
    <dbReference type="NCBI Taxonomy" id="1081613"/>
    <lineage>
        <taxon>Bacteria</taxon>
        <taxon>Bacillati</taxon>
        <taxon>Actinomycetota</taxon>
        <taxon>Actinomycetes</taxon>
        <taxon>Kitasatosporales</taxon>
        <taxon>Streptomycetaceae</taxon>
        <taxon>Streptomyces</taxon>
    </lineage>
</organism>
<evidence type="ECO:0000259" key="11">
    <source>
        <dbReference type="Pfam" id="PF02868"/>
    </source>
</evidence>
<feature type="signal peptide" evidence="9">
    <location>
        <begin position="1"/>
        <end position="43"/>
    </location>
</feature>
<evidence type="ECO:0000313" key="13">
    <source>
        <dbReference type="EMBL" id="AJE82207.1"/>
    </source>
</evidence>
<dbReference type="InterPro" id="IPR027268">
    <property type="entry name" value="Peptidase_M4/M1_CTD_sf"/>
</dbReference>
<evidence type="ECO:0000256" key="3">
    <source>
        <dbReference type="ARBA" id="ARBA00022723"/>
    </source>
</evidence>
<protein>
    <recommendedName>
        <fullName evidence="9">Neutral metalloproteinase</fullName>
        <ecNumber evidence="9">3.4.24.-</ecNumber>
    </recommendedName>
</protein>
<evidence type="ECO:0000256" key="6">
    <source>
        <dbReference type="ARBA" id="ARBA00022833"/>
    </source>
</evidence>
<feature type="chain" id="PRO_5023153847" description="Neutral metalloproteinase" evidence="9">
    <location>
        <begin position="44"/>
        <end position="532"/>
    </location>
</feature>
<dbReference type="CDD" id="cd09597">
    <property type="entry name" value="M4_TLP"/>
    <property type="match status" value="1"/>
</dbReference>
<dbReference type="Pfam" id="PF07504">
    <property type="entry name" value="FTP"/>
    <property type="match status" value="1"/>
</dbReference>
<comment type="similarity">
    <text evidence="1 9">Belongs to the peptidase M4 family.</text>
</comment>
<dbReference type="PANTHER" id="PTHR33794:SF1">
    <property type="entry name" value="BACILLOLYSIN"/>
    <property type="match status" value="1"/>
</dbReference>
<evidence type="ECO:0000313" key="14">
    <source>
        <dbReference type="Proteomes" id="UP000031523"/>
    </source>
</evidence>
<dbReference type="EC" id="3.4.24.-" evidence="9"/>
<name>A0A0B5EVP6_STRA4</name>
<keyword evidence="4 9" id="KW-0732">Signal</keyword>
<dbReference type="EMBL" id="CP010519">
    <property type="protein sequence ID" value="AJE82207.1"/>
    <property type="molecule type" value="Genomic_DNA"/>
</dbReference>
<dbReference type="Gene3D" id="3.10.450.490">
    <property type="match status" value="1"/>
</dbReference>
<keyword evidence="14" id="KW-1185">Reference proteome</keyword>
<dbReference type="GO" id="GO:0006508">
    <property type="term" value="P:proteolysis"/>
    <property type="evidence" value="ECO:0007669"/>
    <property type="project" value="UniProtKB-KW"/>
</dbReference>
<dbReference type="Gene3D" id="3.10.170.10">
    <property type="match status" value="1"/>
</dbReference>
<feature type="domain" description="Peptidase M4 C-terminal" evidence="11">
    <location>
        <begin position="356"/>
        <end position="530"/>
    </location>
</feature>
<proteinExistence type="inferred from homology"/>
<dbReference type="InterPro" id="IPR050728">
    <property type="entry name" value="Zinc_Metalloprotease_M4"/>
</dbReference>
<gene>
    <name evidence="13" type="ORF">SLNWT_1831</name>
</gene>
<dbReference type="InterPro" id="IPR023612">
    <property type="entry name" value="Peptidase_M4"/>
</dbReference>
<evidence type="ECO:0000256" key="7">
    <source>
        <dbReference type="ARBA" id="ARBA00023049"/>
    </source>
</evidence>